<feature type="region of interest" description="Disordered" evidence="8">
    <location>
        <begin position="1"/>
        <end position="43"/>
    </location>
</feature>
<feature type="transmembrane region" description="Helical" evidence="6">
    <location>
        <begin position="55"/>
        <end position="79"/>
    </location>
</feature>
<keyword evidence="4 6" id="KW-1133">Transmembrane helix</keyword>
<comment type="function">
    <text evidence="6">HflC and HflK could encode or regulate a protease.</text>
</comment>
<keyword evidence="7" id="KW-0175">Coiled coil</keyword>
<sequence>MPWQNTGGGGGKGPWGTGPNGPQGPRGPYGPKGPQGPQPNLDDLMRKGQERLQKVLPGGAGGKSGIVLLIVIALLLWAATGVYRVNTDEQGIVLRFGEAAEQPTLPGLHWHLPWPIETVMTPAVTVVNRVDVGFRQGMAQRSRPTSLLDESLMLTGDENIVDVAFTVFWQINNARDYLFNIQTPQEDTVKAVAESVMREIVGRTQIQRVLTEGRGAIEEEAGRELQKALDEYGAGILIGEVKLEKVDPPLEVIDAFRDVQAAEADRERYRNEADRYANQIIPEARGRANQLLQEAEAYKEQVIAQAQGDAARFLSVYEEYAQAKDVTKKRIYLETMENIFADMEKVIMDDKSGTGVVPYMALPEIKRRSNTSTNGGGQ</sequence>
<dbReference type="RefSeq" id="WP_150004543.1">
    <property type="nucleotide sequence ID" value="NZ_BMOV01000001.1"/>
</dbReference>
<feature type="domain" description="Band 7" evidence="9">
    <location>
        <begin position="80"/>
        <end position="260"/>
    </location>
</feature>
<evidence type="ECO:0000313" key="10">
    <source>
        <dbReference type="EMBL" id="GGO04106.1"/>
    </source>
</evidence>
<evidence type="ECO:0000256" key="4">
    <source>
        <dbReference type="ARBA" id="ARBA00022989"/>
    </source>
</evidence>
<evidence type="ECO:0000259" key="9">
    <source>
        <dbReference type="SMART" id="SM00244"/>
    </source>
</evidence>
<reference evidence="11" key="1">
    <citation type="journal article" date="2019" name="Int. J. Syst. Evol. Microbiol.">
        <title>The Global Catalogue of Microorganisms (GCM) 10K type strain sequencing project: providing services to taxonomists for standard genome sequencing and annotation.</title>
        <authorList>
            <consortium name="The Broad Institute Genomics Platform"/>
            <consortium name="The Broad Institute Genome Sequencing Center for Infectious Disease"/>
            <person name="Wu L."/>
            <person name="Ma J."/>
        </authorList>
    </citation>
    <scope>NUCLEOTIDE SEQUENCE [LARGE SCALE GENOMIC DNA]</scope>
    <source>
        <strain evidence="11">JCM 17843</strain>
    </source>
</reference>
<dbReference type="GO" id="GO:0008233">
    <property type="term" value="F:peptidase activity"/>
    <property type="evidence" value="ECO:0007669"/>
    <property type="project" value="UniProtKB-KW"/>
</dbReference>
<evidence type="ECO:0000256" key="1">
    <source>
        <dbReference type="ARBA" id="ARBA00004167"/>
    </source>
</evidence>
<dbReference type="SUPFAM" id="SSF117892">
    <property type="entry name" value="Band 7/SPFH domain"/>
    <property type="match status" value="1"/>
</dbReference>
<accession>A0ABQ2L7G9</accession>
<gene>
    <name evidence="10" type="ORF">GCM10007972_00190</name>
</gene>
<dbReference type="CDD" id="cd03404">
    <property type="entry name" value="SPFH_HflK"/>
    <property type="match status" value="1"/>
</dbReference>
<dbReference type="EMBL" id="BMOV01000001">
    <property type="protein sequence ID" value="GGO04106.1"/>
    <property type="molecule type" value="Genomic_DNA"/>
</dbReference>
<dbReference type="Pfam" id="PF01145">
    <property type="entry name" value="Band_7"/>
    <property type="match status" value="1"/>
</dbReference>
<keyword evidence="3 6" id="KW-0812">Transmembrane</keyword>
<evidence type="ECO:0000256" key="7">
    <source>
        <dbReference type="SAM" id="Coils"/>
    </source>
</evidence>
<keyword evidence="5 6" id="KW-0472">Membrane</keyword>
<dbReference type="NCBIfam" id="TIGR01933">
    <property type="entry name" value="hflK"/>
    <property type="match status" value="1"/>
</dbReference>
<feature type="compositionally biased region" description="Gly residues" evidence="8">
    <location>
        <begin position="1"/>
        <end position="21"/>
    </location>
</feature>
<evidence type="ECO:0000256" key="6">
    <source>
        <dbReference type="RuleBase" id="RU364113"/>
    </source>
</evidence>
<dbReference type="PANTHER" id="PTHR43327">
    <property type="entry name" value="STOMATIN-LIKE PROTEIN 2, MITOCHONDRIAL"/>
    <property type="match status" value="1"/>
</dbReference>
<keyword evidence="10" id="KW-0645">Protease</keyword>
<dbReference type="InterPro" id="IPR001107">
    <property type="entry name" value="Band_7"/>
</dbReference>
<evidence type="ECO:0000256" key="2">
    <source>
        <dbReference type="ARBA" id="ARBA00006971"/>
    </source>
</evidence>
<keyword evidence="10" id="KW-0378">Hydrolase</keyword>
<proteinExistence type="inferred from homology"/>
<dbReference type="Proteomes" id="UP000602381">
    <property type="component" value="Unassembled WGS sequence"/>
</dbReference>
<comment type="subunit">
    <text evidence="6">HflC and HflK may interact to form a multimeric complex.</text>
</comment>
<feature type="coiled-coil region" evidence="7">
    <location>
        <begin position="252"/>
        <end position="301"/>
    </location>
</feature>
<protein>
    <recommendedName>
        <fullName evidence="6">Protein HflK</fullName>
    </recommendedName>
</protein>
<name>A0ABQ2L7G9_9PROT</name>
<dbReference type="InterPro" id="IPR010201">
    <property type="entry name" value="HflK"/>
</dbReference>
<comment type="caution">
    <text evidence="10">The sequence shown here is derived from an EMBL/GenBank/DDBJ whole genome shotgun (WGS) entry which is preliminary data.</text>
</comment>
<keyword evidence="11" id="KW-1185">Reference proteome</keyword>
<dbReference type="PANTHER" id="PTHR43327:SF2">
    <property type="entry name" value="MODULATOR OF FTSH PROTEASE HFLK"/>
    <property type="match status" value="1"/>
</dbReference>
<dbReference type="GO" id="GO:0006508">
    <property type="term" value="P:proteolysis"/>
    <property type="evidence" value="ECO:0007669"/>
    <property type="project" value="UniProtKB-KW"/>
</dbReference>
<evidence type="ECO:0000313" key="11">
    <source>
        <dbReference type="Proteomes" id="UP000602381"/>
    </source>
</evidence>
<dbReference type="Gene3D" id="3.30.479.30">
    <property type="entry name" value="Band 7 domain"/>
    <property type="match status" value="1"/>
</dbReference>
<comment type="subcellular location">
    <subcellularLocation>
        <location evidence="1">Membrane</location>
        <topology evidence="1">Single-pass membrane protein</topology>
    </subcellularLocation>
</comment>
<comment type="similarity">
    <text evidence="2 6">Belongs to the band 7/mec-2 family. HflK subfamily.</text>
</comment>
<evidence type="ECO:0000256" key="3">
    <source>
        <dbReference type="ARBA" id="ARBA00022692"/>
    </source>
</evidence>
<organism evidence="10 11">
    <name type="scientific">Iodidimonas muriae</name>
    <dbReference type="NCBI Taxonomy" id="261467"/>
    <lineage>
        <taxon>Bacteria</taxon>
        <taxon>Pseudomonadati</taxon>
        <taxon>Pseudomonadota</taxon>
        <taxon>Alphaproteobacteria</taxon>
        <taxon>Iodidimonadales</taxon>
        <taxon>Iodidimonadaceae</taxon>
        <taxon>Iodidimonas</taxon>
    </lineage>
</organism>
<dbReference type="InterPro" id="IPR036013">
    <property type="entry name" value="Band_7/SPFH_dom_sf"/>
</dbReference>
<evidence type="ECO:0000256" key="5">
    <source>
        <dbReference type="ARBA" id="ARBA00023136"/>
    </source>
</evidence>
<dbReference type="InterPro" id="IPR050710">
    <property type="entry name" value="Band7/mec-2_domain"/>
</dbReference>
<evidence type="ECO:0000256" key="8">
    <source>
        <dbReference type="SAM" id="MobiDB-lite"/>
    </source>
</evidence>
<dbReference type="SMART" id="SM00244">
    <property type="entry name" value="PHB"/>
    <property type="match status" value="1"/>
</dbReference>